<dbReference type="Proteomes" id="UP000242084">
    <property type="component" value="Chromosome 1"/>
</dbReference>
<keyword evidence="1" id="KW-0812">Transmembrane</keyword>
<gene>
    <name evidence="2" type="ORF">SAMEA4384403_00622</name>
</gene>
<dbReference type="KEGG" id="sste:SAMEA4384403_0622"/>
<name>A0A239YM24_9STAP</name>
<evidence type="ECO:0000313" key="2">
    <source>
        <dbReference type="EMBL" id="SNV60159.1"/>
    </source>
</evidence>
<dbReference type="AlphaFoldDB" id="A0A239YM24"/>
<dbReference type="OrthoDB" id="7192068at2"/>
<evidence type="ECO:0008006" key="4">
    <source>
        <dbReference type="Google" id="ProtNLM"/>
    </source>
</evidence>
<evidence type="ECO:0000256" key="1">
    <source>
        <dbReference type="SAM" id="Phobius"/>
    </source>
</evidence>
<feature type="transmembrane region" description="Helical" evidence="1">
    <location>
        <begin position="36"/>
        <end position="57"/>
    </location>
</feature>
<reference evidence="2 3" key="1">
    <citation type="submission" date="2017-06" db="EMBL/GenBank/DDBJ databases">
        <authorList>
            <consortium name="Pathogen Informatics"/>
        </authorList>
    </citation>
    <scope>NUCLEOTIDE SEQUENCE [LARGE SCALE GENOMIC DNA]</scope>
    <source>
        <strain evidence="2 3">NCTC13839</strain>
    </source>
</reference>
<evidence type="ECO:0000313" key="3">
    <source>
        <dbReference type="Proteomes" id="UP000242084"/>
    </source>
</evidence>
<organism evidence="2 3">
    <name type="scientific">Mammaliicoccus stepanovicii</name>
    <dbReference type="NCBI Taxonomy" id="643214"/>
    <lineage>
        <taxon>Bacteria</taxon>
        <taxon>Bacillati</taxon>
        <taxon>Bacillota</taxon>
        <taxon>Bacilli</taxon>
        <taxon>Bacillales</taxon>
        <taxon>Staphylococcaceae</taxon>
        <taxon>Mammaliicoccus</taxon>
    </lineage>
</organism>
<keyword evidence="1" id="KW-1133">Transmembrane helix</keyword>
<feature type="transmembrane region" description="Helical" evidence="1">
    <location>
        <begin position="117"/>
        <end position="143"/>
    </location>
</feature>
<dbReference type="EMBL" id="LT906462">
    <property type="protein sequence ID" value="SNV60159.1"/>
    <property type="molecule type" value="Genomic_DNA"/>
</dbReference>
<feature type="transmembrane region" description="Helical" evidence="1">
    <location>
        <begin position="6"/>
        <end position="29"/>
    </location>
</feature>
<feature type="transmembrane region" description="Helical" evidence="1">
    <location>
        <begin position="155"/>
        <end position="175"/>
    </location>
</feature>
<keyword evidence="3" id="KW-1185">Reference proteome</keyword>
<keyword evidence="1" id="KW-0472">Membrane</keyword>
<accession>A0A239YM24</accession>
<protein>
    <recommendedName>
        <fullName evidence="4">DedA family protein</fullName>
    </recommendedName>
</protein>
<sequence>MVIIFIWAFLEAIVFFIIPDVALTYYAIIQKSKFKLLCANLIAIIGAVLGGIIVYIVSIQNLNFVEMIMLKIPGIHPYMIEHVIHSLEDKSVLGLIEAPLFGVPYKLYAMMSYHEGISFIVFIFVSFIARLLRFILTSYLSYVLSHIVFKNTNRYIKLSLWLIVWISVYWIYFSIHPF</sequence>
<dbReference type="RefSeq" id="WP_095086588.1">
    <property type="nucleotide sequence ID" value="NZ_BMDM01000003.1"/>
</dbReference>
<proteinExistence type="predicted"/>